<feature type="domain" description="Calcineurin-like phosphoesterase" evidence="1">
    <location>
        <begin position="49"/>
        <end position="267"/>
    </location>
</feature>
<evidence type="ECO:0000313" key="3">
    <source>
        <dbReference type="Proteomes" id="UP000178485"/>
    </source>
</evidence>
<reference evidence="2 3" key="1">
    <citation type="submission" date="2016-08" db="EMBL/GenBank/DDBJ databases">
        <authorList>
            <person name="Seilhamer J.J."/>
        </authorList>
    </citation>
    <scope>NUCLEOTIDE SEQUENCE [LARGE SCALE GENOMIC DNA]</scope>
    <source>
        <strain evidence="2">ING2-E5A</strain>
    </source>
</reference>
<proteinExistence type="predicted"/>
<sequence>MDRRFFIEKTALAAGAFLLSRKIESANRLQNLVDDKPQLKLSYNNDRKFKIVQFTDIHWKSAVPQSQEAVDCMNNVLDIEKPDLIFYTGDHVTGEPVAEGIDAILEPAVTHNIPFAVVLGNHDDELSMDRKAIYNQIRNLPGNLTSRVEGITGTTNFAIPIYQSSSERIMTVLYGFDSNRDSIESDQVNWYNKTSKEFTKINKENPIPSLAFFHIPLPEFREAIVDLDARFYGTRKEKVACASRNTGLFNAFKKNGDVMAVIVGHDHLNDYVVCWKEIMLCYGRVTGSRKTSHYNHPDGSNGARVIELTEGERGFESWIRLRTGEKIKPFIYPFDFIDK</sequence>
<accession>A0A1G4G3Q7</accession>
<dbReference type="GO" id="GO:0005737">
    <property type="term" value="C:cytoplasm"/>
    <property type="evidence" value="ECO:0007669"/>
    <property type="project" value="TreeGrafter"/>
</dbReference>
<dbReference type="Pfam" id="PF00149">
    <property type="entry name" value="Metallophos"/>
    <property type="match status" value="1"/>
</dbReference>
<dbReference type="PANTHER" id="PTHR32440:SF11">
    <property type="entry name" value="METALLOPHOSPHOESTERASE DOMAIN-CONTAINING PROTEIN"/>
    <property type="match status" value="1"/>
</dbReference>
<dbReference type="AlphaFoldDB" id="A0A1G4G3Q7"/>
<dbReference type="InterPro" id="IPR004843">
    <property type="entry name" value="Calcineurin-like_PHP"/>
</dbReference>
<evidence type="ECO:0000259" key="1">
    <source>
        <dbReference type="Pfam" id="PF00149"/>
    </source>
</evidence>
<organism evidence="2 3">
    <name type="scientific">Petrimonas mucosa</name>
    <dbReference type="NCBI Taxonomy" id="1642646"/>
    <lineage>
        <taxon>Bacteria</taxon>
        <taxon>Pseudomonadati</taxon>
        <taxon>Bacteroidota</taxon>
        <taxon>Bacteroidia</taxon>
        <taxon>Bacteroidales</taxon>
        <taxon>Dysgonomonadaceae</taxon>
        <taxon>Petrimonas</taxon>
    </lineage>
</organism>
<dbReference type="STRING" id="1642646.ING2E5A_0330"/>
<protein>
    <recommendedName>
        <fullName evidence="1">Calcineurin-like phosphoesterase domain-containing protein</fullName>
    </recommendedName>
</protein>
<dbReference type="EMBL" id="LT608328">
    <property type="protein sequence ID" value="SCM55403.1"/>
    <property type="molecule type" value="Genomic_DNA"/>
</dbReference>
<dbReference type="Proteomes" id="UP000178485">
    <property type="component" value="Chromosome i"/>
</dbReference>
<dbReference type="KEGG" id="pmuc:ING2E5A_0330"/>
<dbReference type="PANTHER" id="PTHR32440">
    <property type="entry name" value="PHOSPHATASE DCR2-RELATED-RELATED"/>
    <property type="match status" value="1"/>
</dbReference>
<dbReference type="CDD" id="cd07383">
    <property type="entry name" value="MPP_Dcr2"/>
    <property type="match status" value="1"/>
</dbReference>
<keyword evidence="3" id="KW-1185">Reference proteome</keyword>
<dbReference type="GO" id="GO:0016788">
    <property type="term" value="F:hydrolase activity, acting on ester bonds"/>
    <property type="evidence" value="ECO:0007669"/>
    <property type="project" value="TreeGrafter"/>
</dbReference>
<gene>
    <name evidence="2" type="ORF">ING2E5A_0330</name>
</gene>
<dbReference type="RefSeq" id="WP_071135895.1">
    <property type="nucleotide sequence ID" value="NZ_DUQN01000077.1"/>
</dbReference>
<dbReference type="Gene3D" id="3.60.21.10">
    <property type="match status" value="1"/>
</dbReference>
<evidence type="ECO:0000313" key="2">
    <source>
        <dbReference type="EMBL" id="SCM55403.1"/>
    </source>
</evidence>
<name>A0A1G4G3Q7_9BACT</name>
<dbReference type="InterPro" id="IPR029052">
    <property type="entry name" value="Metallo-depent_PP-like"/>
</dbReference>
<dbReference type="SUPFAM" id="SSF56300">
    <property type="entry name" value="Metallo-dependent phosphatases"/>
    <property type="match status" value="1"/>
</dbReference>